<dbReference type="CDD" id="cd00086">
    <property type="entry name" value="homeodomain"/>
    <property type="match status" value="2"/>
</dbReference>
<keyword evidence="3 4" id="KW-0539">Nucleus</keyword>
<feature type="compositionally biased region" description="Basic and acidic residues" evidence="6">
    <location>
        <begin position="574"/>
        <end position="586"/>
    </location>
</feature>
<feature type="domain" description="Homeobox" evidence="7">
    <location>
        <begin position="753"/>
        <end position="807"/>
    </location>
</feature>
<feature type="region of interest" description="Disordered" evidence="6">
    <location>
        <begin position="822"/>
        <end position="847"/>
    </location>
</feature>
<evidence type="ECO:0000256" key="1">
    <source>
        <dbReference type="ARBA" id="ARBA00023125"/>
    </source>
</evidence>
<feature type="compositionally biased region" description="Polar residues" evidence="6">
    <location>
        <begin position="590"/>
        <end position="601"/>
    </location>
</feature>
<feature type="region of interest" description="Disordered" evidence="6">
    <location>
        <begin position="1"/>
        <end position="37"/>
    </location>
</feature>
<keyword evidence="1 4" id="KW-0238">DNA-binding</keyword>
<evidence type="ECO:0000256" key="2">
    <source>
        <dbReference type="ARBA" id="ARBA00023155"/>
    </source>
</evidence>
<evidence type="ECO:0000256" key="3">
    <source>
        <dbReference type="ARBA" id="ARBA00023242"/>
    </source>
</evidence>
<evidence type="ECO:0000259" key="7">
    <source>
        <dbReference type="PROSITE" id="PS50071"/>
    </source>
</evidence>
<evidence type="ECO:0000256" key="4">
    <source>
        <dbReference type="PROSITE-ProRule" id="PRU00108"/>
    </source>
</evidence>
<dbReference type="InterPro" id="IPR009057">
    <property type="entry name" value="Homeodomain-like_sf"/>
</dbReference>
<feature type="region of interest" description="Disordered" evidence="6">
    <location>
        <begin position="684"/>
        <end position="735"/>
    </location>
</feature>
<feature type="coiled-coil region" evidence="5">
    <location>
        <begin position="206"/>
        <end position="233"/>
    </location>
</feature>
<dbReference type="PANTHER" id="PTHR11850">
    <property type="entry name" value="HOMEOBOX PROTEIN TRANSCRIPTION FACTORS"/>
    <property type="match status" value="1"/>
</dbReference>
<dbReference type="GO" id="GO:0003677">
    <property type="term" value="F:DNA binding"/>
    <property type="evidence" value="ECO:0007669"/>
    <property type="project" value="UniProtKB-UniRule"/>
</dbReference>
<name>A0ABD3XN28_SINWO</name>
<dbReference type="InterPro" id="IPR050224">
    <property type="entry name" value="TALE_homeobox"/>
</dbReference>
<evidence type="ECO:0000313" key="8">
    <source>
        <dbReference type="EMBL" id="KAL3887664.1"/>
    </source>
</evidence>
<dbReference type="SMART" id="SM00389">
    <property type="entry name" value="HOX"/>
    <property type="match status" value="2"/>
</dbReference>
<comment type="caution">
    <text evidence="8">The sequence shown here is derived from an EMBL/GenBank/DDBJ whole genome shotgun (WGS) entry which is preliminary data.</text>
</comment>
<dbReference type="SUPFAM" id="SSF46689">
    <property type="entry name" value="Homeodomain-like"/>
    <property type="match status" value="2"/>
</dbReference>
<accession>A0ABD3XN28</accession>
<reference evidence="8 9" key="1">
    <citation type="submission" date="2024-11" db="EMBL/GenBank/DDBJ databases">
        <title>Chromosome-level genome assembly of the freshwater bivalve Anodonta woodiana.</title>
        <authorList>
            <person name="Chen X."/>
        </authorList>
    </citation>
    <scope>NUCLEOTIDE SEQUENCE [LARGE SCALE GENOMIC DNA]</scope>
    <source>
        <strain evidence="8">MN2024</strain>
        <tissue evidence="8">Gills</tissue>
    </source>
</reference>
<feature type="compositionally biased region" description="Polar residues" evidence="6">
    <location>
        <begin position="709"/>
        <end position="720"/>
    </location>
</feature>
<evidence type="ECO:0000256" key="5">
    <source>
        <dbReference type="SAM" id="Coils"/>
    </source>
</evidence>
<keyword evidence="2 4" id="KW-0371">Homeobox</keyword>
<sequence length="951" mass="106153">MDSFSAVPYNGQAQQAPPIANPHLACSPVGTSPPSGASDVLQQAMDLSMIASPPRSPYDYSGMFSTVTNSLSPANTPRYLSRLQRNPLLRDLHMLLAQECYGVQVPANLITTGWNLMQLPLMDSSSSAISGSQNVFLRHMQLQDKLLKVRINPHVSADGLKVENEYSTNVGQIEMRRYHDLMSNMGNAAFKTAMNSYYDKERIILVEKAERDLDRLIAKADEIRNSVTRAKEIRNSVTRAKEIRKSVTRAEEIQNSVTGANEIRNSVTRAEEIQNSVTGANEIRNSVTRAEEIKNSVTGANEIRNSVTRAEEIKNSVTGANEIRNSVTRAEEIKNSVTGANEIRNSVTRAEEIQNSVTGANEIRNSVTRAEEIQNSVTGANEIRNSVTRAEEIQNSVTGANEIRNSVTRAEEIRNSVTGANEIRNSVTRAEEIQNSVTGANEIRNSVTRAEEIQNSGARAKEIRNSVTRAEEIQNSVARTEKSRISVTRTNVMQKESSVETPVVRNMVKACKAVRHLSFGTMDDGAEKDSFDSGFKSEVECEYVDTADISGNANINTNRAHIVAVSQSCSRKEKASSHILHEDEKHSKKTSSVQPDSTVNLSPVKPFSDKSYLINCENLKTPDQHRSFEIPFNCLDLSHSTPRTGFKDTFTCTPELGNNPSIELSPLNDHSDFLLRIACESSRKSNEVQSDSRSQAQSHIEGLYRSKSKASSSPQQNSNLDKAMDPASGMGYSIENTNPSSSHLSCLKAHKGLSNDAANILSMWYERHLQYPYPTEEEVKKLSELTGVTEKQVKKWMANKRIRCFNTLSITGNKHPIKFKYEGRGKKRTRSGVGKDDSSSFKPNSNGLTVESRRILNNWFDSHLEYPYPLEEEKKQLAEQCGITFAQVKSWFANKRSRTNKTRKQIPNYFIKKFPQYASMVQVIGQQREQARTTKKCQFSNFTNSVPFMKN</sequence>
<feature type="compositionally biased region" description="Polar residues" evidence="6">
    <location>
        <begin position="687"/>
        <end position="698"/>
    </location>
</feature>
<dbReference type="AlphaFoldDB" id="A0ABD3XN28"/>
<organism evidence="8 9">
    <name type="scientific">Sinanodonta woodiana</name>
    <name type="common">Chinese pond mussel</name>
    <name type="synonym">Anodonta woodiana</name>
    <dbReference type="NCBI Taxonomy" id="1069815"/>
    <lineage>
        <taxon>Eukaryota</taxon>
        <taxon>Metazoa</taxon>
        <taxon>Spiralia</taxon>
        <taxon>Lophotrochozoa</taxon>
        <taxon>Mollusca</taxon>
        <taxon>Bivalvia</taxon>
        <taxon>Autobranchia</taxon>
        <taxon>Heteroconchia</taxon>
        <taxon>Palaeoheterodonta</taxon>
        <taxon>Unionida</taxon>
        <taxon>Unionoidea</taxon>
        <taxon>Unionidae</taxon>
        <taxon>Unioninae</taxon>
        <taxon>Sinanodonta</taxon>
    </lineage>
</organism>
<comment type="subcellular location">
    <subcellularLocation>
        <location evidence="4">Nucleus</location>
    </subcellularLocation>
</comment>
<dbReference type="EMBL" id="JBJQND010000001">
    <property type="protein sequence ID" value="KAL3887664.1"/>
    <property type="molecule type" value="Genomic_DNA"/>
</dbReference>
<dbReference type="Pfam" id="PF05920">
    <property type="entry name" value="Homeobox_KN"/>
    <property type="match status" value="2"/>
</dbReference>
<keyword evidence="5" id="KW-0175">Coiled coil</keyword>
<protein>
    <recommendedName>
        <fullName evidence="7">Homeobox domain-containing protein</fullName>
    </recommendedName>
</protein>
<dbReference type="GO" id="GO:0005634">
    <property type="term" value="C:nucleus"/>
    <property type="evidence" value="ECO:0007669"/>
    <property type="project" value="UniProtKB-SubCell"/>
</dbReference>
<dbReference type="PROSITE" id="PS00027">
    <property type="entry name" value="HOMEOBOX_1"/>
    <property type="match status" value="1"/>
</dbReference>
<dbReference type="Proteomes" id="UP001634394">
    <property type="component" value="Unassembled WGS sequence"/>
</dbReference>
<feature type="DNA-binding region" description="Homeobox" evidence="4">
    <location>
        <begin position="755"/>
        <end position="808"/>
    </location>
</feature>
<feature type="region of interest" description="Disordered" evidence="6">
    <location>
        <begin position="574"/>
        <end position="602"/>
    </location>
</feature>
<dbReference type="InterPro" id="IPR001356">
    <property type="entry name" value="HD"/>
</dbReference>
<dbReference type="PROSITE" id="PS50071">
    <property type="entry name" value="HOMEOBOX_2"/>
    <property type="match status" value="2"/>
</dbReference>
<dbReference type="InterPro" id="IPR017970">
    <property type="entry name" value="Homeobox_CS"/>
</dbReference>
<proteinExistence type="predicted"/>
<evidence type="ECO:0000313" key="9">
    <source>
        <dbReference type="Proteomes" id="UP001634394"/>
    </source>
</evidence>
<feature type="domain" description="Homeobox" evidence="7">
    <location>
        <begin position="839"/>
        <end position="902"/>
    </location>
</feature>
<evidence type="ECO:0000256" key="6">
    <source>
        <dbReference type="SAM" id="MobiDB-lite"/>
    </source>
</evidence>
<gene>
    <name evidence="8" type="ORF">ACJMK2_000059</name>
</gene>
<feature type="DNA-binding region" description="Homeobox" evidence="4">
    <location>
        <begin position="841"/>
        <end position="903"/>
    </location>
</feature>
<keyword evidence="9" id="KW-1185">Reference proteome</keyword>
<dbReference type="Gene3D" id="1.10.10.60">
    <property type="entry name" value="Homeodomain-like"/>
    <property type="match status" value="2"/>
</dbReference>
<dbReference type="InterPro" id="IPR008422">
    <property type="entry name" value="KN_HD"/>
</dbReference>